<feature type="compositionally biased region" description="Low complexity" evidence="7">
    <location>
        <begin position="997"/>
        <end position="1034"/>
    </location>
</feature>
<dbReference type="eggNOG" id="KOG1913">
    <property type="taxonomic scope" value="Eukaryota"/>
</dbReference>
<dbReference type="GO" id="GO:0016192">
    <property type="term" value="P:vesicle-mediated transport"/>
    <property type="evidence" value="ECO:0007669"/>
    <property type="project" value="UniProtKB-KW"/>
</dbReference>
<dbReference type="STRING" id="31234.E3LSM6"/>
<dbReference type="GO" id="GO:0000139">
    <property type="term" value="C:Golgi membrane"/>
    <property type="evidence" value="ECO:0007669"/>
    <property type="project" value="UniProtKB-SubCell"/>
</dbReference>
<feature type="region of interest" description="Disordered" evidence="7">
    <location>
        <begin position="1297"/>
        <end position="1355"/>
    </location>
</feature>
<keyword evidence="3 6" id="KW-0813">Transport</keyword>
<keyword evidence="11" id="KW-1185">Reference proteome</keyword>
<gene>
    <name evidence="10" type="ORF">CRE_25617</name>
</gene>
<feature type="compositionally biased region" description="Polar residues" evidence="7">
    <location>
        <begin position="1343"/>
        <end position="1355"/>
    </location>
</feature>
<dbReference type="OMA" id="ERVEYIM"/>
<dbReference type="FunCoup" id="E3LSM6">
    <property type="interactions" value="107"/>
</dbReference>
<protein>
    <recommendedName>
        <fullName evidence="6">Protein transport protein sec16</fullName>
    </recommendedName>
</protein>
<evidence type="ECO:0000256" key="6">
    <source>
        <dbReference type="RuleBase" id="RU364101"/>
    </source>
</evidence>
<organism evidence="11">
    <name type="scientific">Caenorhabditis remanei</name>
    <name type="common">Caenorhabditis vulgaris</name>
    <dbReference type="NCBI Taxonomy" id="31234"/>
    <lineage>
        <taxon>Eukaryota</taxon>
        <taxon>Metazoa</taxon>
        <taxon>Ecdysozoa</taxon>
        <taxon>Nematoda</taxon>
        <taxon>Chromadorea</taxon>
        <taxon>Rhabditida</taxon>
        <taxon>Rhabditina</taxon>
        <taxon>Rhabditomorpha</taxon>
        <taxon>Rhabditoidea</taxon>
        <taxon>Rhabditidae</taxon>
        <taxon>Peloderinae</taxon>
        <taxon>Caenorhabditis</taxon>
    </lineage>
</organism>
<dbReference type="GO" id="GO:0070973">
    <property type="term" value="P:protein localization to endoplasmic reticulum exit site"/>
    <property type="evidence" value="ECO:0007669"/>
    <property type="project" value="TreeGrafter"/>
</dbReference>
<dbReference type="InParanoid" id="E3LSM6"/>
<dbReference type="PANTHER" id="PTHR13402">
    <property type="entry name" value="RGPR-RELATED"/>
    <property type="match status" value="1"/>
</dbReference>
<feature type="domain" description="Sec16 Sec23-binding" evidence="8">
    <location>
        <begin position="618"/>
        <end position="882"/>
    </location>
</feature>
<dbReference type="Pfam" id="PF12932">
    <property type="entry name" value="Sec16"/>
    <property type="match status" value="1"/>
</dbReference>
<dbReference type="HOGENOM" id="CLU_257407_0_0_1"/>
<feature type="compositionally biased region" description="Polar residues" evidence="7">
    <location>
        <begin position="150"/>
        <end position="167"/>
    </location>
</feature>
<feature type="compositionally biased region" description="Basic and acidic residues" evidence="7">
    <location>
        <begin position="916"/>
        <end position="930"/>
    </location>
</feature>
<feature type="compositionally biased region" description="Polar residues" evidence="7">
    <location>
        <begin position="89"/>
        <end position="106"/>
    </location>
</feature>
<evidence type="ECO:0000259" key="9">
    <source>
        <dbReference type="Pfam" id="PF12932"/>
    </source>
</evidence>
<dbReference type="GO" id="GO:0070971">
    <property type="term" value="C:endoplasmic reticulum exit site"/>
    <property type="evidence" value="ECO:0007669"/>
    <property type="project" value="TreeGrafter"/>
</dbReference>
<feature type="region of interest" description="Disordered" evidence="7">
    <location>
        <begin position="258"/>
        <end position="281"/>
    </location>
</feature>
<dbReference type="Pfam" id="PF12931">
    <property type="entry name" value="TPR_Sec16"/>
    <property type="match status" value="1"/>
</dbReference>
<dbReference type="InterPro" id="IPR024298">
    <property type="entry name" value="Sec16_Sec23-bd"/>
</dbReference>
<keyword evidence="6" id="KW-0653">Protein transport</keyword>
<keyword evidence="6" id="KW-0333">Golgi apparatus</keyword>
<dbReference type="GO" id="GO:0012507">
    <property type="term" value="C:ER to Golgi transport vesicle membrane"/>
    <property type="evidence" value="ECO:0007669"/>
    <property type="project" value="TreeGrafter"/>
</dbReference>
<dbReference type="FunFam" id="1.25.40.1030:FF:000013">
    <property type="entry name" value="Protein transport protein sec16"/>
    <property type="match status" value="1"/>
</dbReference>
<accession>E3LSM6</accession>
<evidence type="ECO:0000313" key="10">
    <source>
        <dbReference type="EMBL" id="EFP09603.1"/>
    </source>
</evidence>
<keyword evidence="5 6" id="KW-0931">ER-Golgi transport</keyword>
<evidence type="ECO:0000256" key="4">
    <source>
        <dbReference type="ARBA" id="ARBA00022824"/>
    </source>
</evidence>
<sequence>MSVSMDFEQRMRRYKVRIHPSQPGQSDASIVTTQQQHMVMNQKIDDAIDSFQVARLQTKNRKERTSIDRSPFIDSMKYDQRVNGGVPSISMNDWNQPYSASPPSSRNGEDDGSSVTHSRPRRSRLDKDLPQTRGPMIIQPAHQNSRKSNRQGNGNINMSNGGTRTHNSTFNGYDMSYKRFEIDFIENFTTVNFRYHHNSSRGANESFSAIYPQSRNVSGYASDYMNSRMGGGLMPNEPRRPRSIAAEKYSTLARNHFGGYETGESGNNSEEIDDEEGEDEEMRGYNMEARRAQGSRSVTNALPVERYNEEDETYYYGVVNLGSQIVDYVLRMMPPPEEYYRFKPIERVAYIYYCTVYKKPFHNLKQFRNMFNKKYWNHICDGDSEEKALSKVVCKSMQDQYTQRQIDASRLAYEKQQKEEAESQKLDFNQHRIDEPEEQKYMISQPEEVLSNGPLHYHSCLQFASIGVGGKLVIIRPAGTADPISGHILSTTSVHVDDLRSLLHFDEQSAKVIESVQNFKGPLIAGQTPSHSVRLYIQRQIDALRSMRNSDDVKKTEVVDALLIWQLLEIMVQQQGRVNGPDIAALLTNASEELAEKTGISEVSDGTHKSDAKERFNKFLLGGHINEAVESAISDGLYADAMTLIRRLHPNDAKKIEEIETRFMNLRSIDDPFATLVAVANDQLPPILTNSAFDDENNWKRHAAIVLANLSSEAAMLTIYRLGLLLARRKRNCAADFCLLVVCVLTGYDSFSLPATSDTEGQERSREHIGLVHSGSELLNRVDGLSGTAGFSFTDLHATDIFDYALRLGNGNTNSPLAKSVDYQMARIEYAKKLASYGGFATDAFRYCTEVARSLWVYINAFDRNSMFDLCDLAESLQHVAATTTAEIEWITSMRMMLNEVPQPVNEVQEEQSPPVKDHSLASEAQKWHDEHQAPIEISKRMVSQYQDESVPAYAPTSAPPVQESYQQPAVVQQLQQPIQNYGGAPKNPIQTSMHPSTITSSESSYESTLTATSVSTDSVTISTSRTSTITDSAPTPAPPRRVEQPVLTPTPVMKSFAPEMTLPPPVDIPSPPISSSFPPQMTPPIRTPVTQTQPTATPTQPISIASKVDADVAKSPRTELEDVWGTAAPSYTQPSFQPAPIVPTAVPPTAMAPPAVSSAPTIMQPTHGQPSVPNPKTTAPPTPQKPAVPAMKVDQNGSGGWFGSIKNKIIKSIPSSNAMILPDDKKPSIVWDPVKQKYVGAGVEEEVVAPPPPVMSAPHLMGGGADSNKSSTNSLRNARSGVGSRYLQAGMATSQAPAMNTGMPSMMPPTMPIPTSFSFMPSATDDDSSEYVDPFSGEANPTLPSESGSKPNVQ</sequence>
<proteinExistence type="inferred from homology"/>
<keyword evidence="4 6" id="KW-0256">Endoplasmic reticulum</keyword>
<feature type="region of interest" description="Disordered" evidence="7">
    <location>
        <begin position="907"/>
        <end position="930"/>
    </location>
</feature>
<feature type="region of interest" description="Disordered" evidence="7">
    <location>
        <begin position="1154"/>
        <end position="1187"/>
    </location>
</feature>
<dbReference type="OrthoDB" id="8918678at2759"/>
<dbReference type="Proteomes" id="UP000008281">
    <property type="component" value="Unassembled WGS sequence"/>
</dbReference>
<feature type="compositionally biased region" description="Acidic residues" evidence="7">
    <location>
        <begin position="270"/>
        <end position="281"/>
    </location>
</feature>
<evidence type="ECO:0000256" key="1">
    <source>
        <dbReference type="ARBA" id="ARBA00004240"/>
    </source>
</evidence>
<reference evidence="10" key="1">
    <citation type="submission" date="2007-07" db="EMBL/GenBank/DDBJ databases">
        <title>PCAP assembly of the Caenorhabditis remanei genome.</title>
        <authorList>
            <consortium name="The Caenorhabditis remanei Sequencing Consortium"/>
            <person name="Wilson R.K."/>
        </authorList>
    </citation>
    <scope>NUCLEOTIDE SEQUENCE [LARGE SCALE GENOMIC DNA]</scope>
    <source>
        <strain evidence="10">PB4641</strain>
    </source>
</reference>
<comment type="subcellular location">
    <subcellularLocation>
        <location evidence="1">Endoplasmic reticulum</location>
    </subcellularLocation>
    <subcellularLocation>
        <location evidence="6">Golgi apparatus membrane</location>
    </subcellularLocation>
</comment>
<feature type="region of interest" description="Disordered" evidence="7">
    <location>
        <begin position="78"/>
        <end position="167"/>
    </location>
</feature>
<feature type="region of interest" description="Disordered" evidence="7">
    <location>
        <begin position="982"/>
        <end position="1046"/>
    </location>
</feature>
<evidence type="ECO:0000256" key="7">
    <source>
        <dbReference type="SAM" id="MobiDB-lite"/>
    </source>
</evidence>
<dbReference type="Gene3D" id="1.25.40.1030">
    <property type="match status" value="1"/>
</dbReference>
<dbReference type="GO" id="GO:0007030">
    <property type="term" value="P:Golgi organization"/>
    <property type="evidence" value="ECO:0007669"/>
    <property type="project" value="TreeGrafter"/>
</dbReference>
<evidence type="ECO:0000256" key="3">
    <source>
        <dbReference type="ARBA" id="ARBA00022448"/>
    </source>
</evidence>
<dbReference type="GO" id="GO:0015031">
    <property type="term" value="P:protein transport"/>
    <property type="evidence" value="ECO:0007669"/>
    <property type="project" value="UniProtKB-KW"/>
</dbReference>
<dbReference type="EMBL" id="DS268414">
    <property type="protein sequence ID" value="EFP09603.1"/>
    <property type="molecule type" value="Genomic_DNA"/>
</dbReference>
<name>E3LSM6_CAERE</name>
<dbReference type="PANTHER" id="PTHR13402:SF6">
    <property type="entry name" value="SECRETORY 16, ISOFORM I"/>
    <property type="match status" value="1"/>
</dbReference>
<evidence type="ECO:0000256" key="2">
    <source>
        <dbReference type="ARBA" id="ARBA00005927"/>
    </source>
</evidence>
<evidence type="ECO:0000313" key="11">
    <source>
        <dbReference type="Proteomes" id="UP000008281"/>
    </source>
</evidence>
<dbReference type="InterPro" id="IPR024340">
    <property type="entry name" value="Sec16_CCD"/>
</dbReference>
<feature type="domain" description="Sec16 central conserved" evidence="9">
    <location>
        <begin position="463"/>
        <end position="576"/>
    </location>
</feature>
<dbReference type="CDD" id="cd09233">
    <property type="entry name" value="ACE1-Sec16-like"/>
    <property type="match status" value="1"/>
</dbReference>
<comment type="similarity">
    <text evidence="2 6">Belongs to the SEC16 family.</text>
</comment>
<evidence type="ECO:0000256" key="5">
    <source>
        <dbReference type="ARBA" id="ARBA00022892"/>
    </source>
</evidence>
<keyword evidence="6" id="KW-0472">Membrane</keyword>
<evidence type="ECO:0000259" key="8">
    <source>
        <dbReference type="Pfam" id="PF12931"/>
    </source>
</evidence>